<reference evidence="5" key="1">
    <citation type="journal article" date="2021" name="Front. Plant Sci.">
        <title>Chromosome-Scale Genome Assembly for Chinese Sour Jujube and Insights Into Its Genome Evolution and Domestication Signature.</title>
        <authorList>
            <person name="Shen L.-Y."/>
            <person name="Luo H."/>
            <person name="Wang X.-L."/>
            <person name="Wang X.-M."/>
            <person name="Qiu X.-J."/>
            <person name="Liu H."/>
            <person name="Zhou S.-S."/>
            <person name="Jia K.-H."/>
            <person name="Nie S."/>
            <person name="Bao Y.-T."/>
            <person name="Zhang R.-G."/>
            <person name="Yun Q.-Z."/>
            <person name="Chai Y.-H."/>
            <person name="Lu J.-Y."/>
            <person name="Li Y."/>
            <person name="Zhao S.-W."/>
            <person name="Mao J.-F."/>
            <person name="Jia S.-G."/>
            <person name="Mao Y.-M."/>
        </authorList>
    </citation>
    <scope>NUCLEOTIDE SEQUENCE</scope>
    <source>
        <strain evidence="5">AT0</strain>
        <tissue evidence="5">Leaf</tissue>
    </source>
</reference>
<evidence type="ECO:0000259" key="4">
    <source>
        <dbReference type="Pfam" id="PF23247"/>
    </source>
</evidence>
<dbReference type="InterPro" id="IPR032675">
    <property type="entry name" value="LRR_dom_sf"/>
</dbReference>
<dbReference type="Gene3D" id="3.80.10.10">
    <property type="entry name" value="Ribonuclease Inhibitor"/>
    <property type="match status" value="1"/>
</dbReference>
<evidence type="ECO:0000256" key="1">
    <source>
        <dbReference type="ARBA" id="ARBA00022821"/>
    </source>
</evidence>
<gene>
    <name evidence="5" type="ORF">FEM48_Zijuj04G0120600</name>
</gene>
<feature type="domain" description="RPA-interacting protein central" evidence="3">
    <location>
        <begin position="4"/>
        <end position="45"/>
    </location>
</feature>
<keyword evidence="1" id="KW-0611">Plant defense</keyword>
<dbReference type="SUPFAM" id="SSF52047">
    <property type="entry name" value="RNI-like"/>
    <property type="match status" value="1"/>
</dbReference>
<protein>
    <submittedName>
        <fullName evidence="5">Uncharacterized protein</fullName>
    </submittedName>
</protein>
<feature type="region of interest" description="Disordered" evidence="2">
    <location>
        <begin position="244"/>
        <end position="266"/>
    </location>
</feature>
<proteinExistence type="predicted"/>
<name>A0A978VJS2_ZIZJJ</name>
<dbReference type="Pfam" id="PF14767">
    <property type="entry name" value="RPA_interact_M"/>
    <property type="match status" value="1"/>
</dbReference>
<comment type="caution">
    <text evidence="5">The sequence shown here is derived from an EMBL/GenBank/DDBJ whole genome shotgun (WGS) entry which is preliminary data.</text>
</comment>
<evidence type="ECO:0000313" key="6">
    <source>
        <dbReference type="Proteomes" id="UP000813462"/>
    </source>
</evidence>
<accession>A0A978VJS2</accession>
<evidence type="ECO:0000256" key="2">
    <source>
        <dbReference type="SAM" id="MobiDB-lite"/>
    </source>
</evidence>
<dbReference type="InterPro" id="IPR050905">
    <property type="entry name" value="Plant_NBS-LRR"/>
</dbReference>
<organism evidence="5 6">
    <name type="scientific">Ziziphus jujuba var. spinosa</name>
    <dbReference type="NCBI Taxonomy" id="714518"/>
    <lineage>
        <taxon>Eukaryota</taxon>
        <taxon>Viridiplantae</taxon>
        <taxon>Streptophyta</taxon>
        <taxon>Embryophyta</taxon>
        <taxon>Tracheophyta</taxon>
        <taxon>Spermatophyta</taxon>
        <taxon>Magnoliopsida</taxon>
        <taxon>eudicotyledons</taxon>
        <taxon>Gunneridae</taxon>
        <taxon>Pentapetalae</taxon>
        <taxon>rosids</taxon>
        <taxon>fabids</taxon>
        <taxon>Rosales</taxon>
        <taxon>Rhamnaceae</taxon>
        <taxon>Paliureae</taxon>
        <taxon>Ziziphus</taxon>
    </lineage>
</organism>
<dbReference type="EMBL" id="JAEACU010000004">
    <property type="protein sequence ID" value="KAH7533341.1"/>
    <property type="molecule type" value="Genomic_DNA"/>
</dbReference>
<dbReference type="Proteomes" id="UP000813462">
    <property type="component" value="Unassembled WGS sequence"/>
</dbReference>
<feature type="domain" description="Disease resistance protein At4g27190-like leucine-rich repeats" evidence="4">
    <location>
        <begin position="81"/>
        <end position="184"/>
    </location>
</feature>
<dbReference type="InterPro" id="IPR028155">
    <property type="entry name" value="RPA_interact_central"/>
</dbReference>
<dbReference type="Pfam" id="PF23247">
    <property type="entry name" value="LRR_RPS2"/>
    <property type="match status" value="1"/>
</dbReference>
<dbReference type="PANTHER" id="PTHR33463">
    <property type="entry name" value="NB-ARC DOMAIN-CONTAINING PROTEIN-RELATED"/>
    <property type="match status" value="1"/>
</dbReference>
<evidence type="ECO:0000259" key="3">
    <source>
        <dbReference type="Pfam" id="PF14767"/>
    </source>
</evidence>
<dbReference type="InterPro" id="IPR057135">
    <property type="entry name" value="At4g27190-like_LRR"/>
</dbReference>
<evidence type="ECO:0000313" key="5">
    <source>
        <dbReference type="EMBL" id="KAH7533341.1"/>
    </source>
</evidence>
<dbReference type="AlphaFoldDB" id="A0A978VJS2"/>
<sequence length="266" mass="30999">MIKSACQNIVSDELKKLDSPLNDSLKMSTFDSDINDILWEYDEPDNIETWQDEEDEYLAYAVYVHVQVNNKQVALPSLEVLDLGGLQFKRIWADQLPQTCQNLRELSVYWCNSLKYLLSFAIARYLVQLEKLIVEECDDMGKIIIIKKPTVTLDNSDDQLDIIEFPELKIIHLRYLPQIIQFCSQSCEGQGSDYEQVAFPSLEQLFLWNLKSVKRIWPNQLPETFYISDCPKLFSRTAKEEEDKHMDLQEKISMRSPCADKKGKLN</sequence>